<comment type="caution">
    <text evidence="1">The sequence shown here is derived from an EMBL/GenBank/DDBJ whole genome shotgun (WGS) entry which is preliminary data.</text>
</comment>
<name>A0A561E2Y4_9MICO</name>
<keyword evidence="2" id="KW-1185">Reference proteome</keyword>
<dbReference type="EMBL" id="VIVQ01000002">
    <property type="protein sequence ID" value="TWE09975.1"/>
    <property type="molecule type" value="Genomic_DNA"/>
</dbReference>
<evidence type="ECO:0000313" key="2">
    <source>
        <dbReference type="Proteomes" id="UP000318297"/>
    </source>
</evidence>
<gene>
    <name evidence="1" type="ORF">BKA23_2321</name>
</gene>
<evidence type="ECO:0000313" key="1">
    <source>
        <dbReference type="EMBL" id="TWE09975.1"/>
    </source>
</evidence>
<organism evidence="1 2">
    <name type="scientific">Rudaeicoccus suwonensis</name>
    <dbReference type="NCBI Taxonomy" id="657409"/>
    <lineage>
        <taxon>Bacteria</taxon>
        <taxon>Bacillati</taxon>
        <taxon>Actinomycetota</taxon>
        <taxon>Actinomycetes</taxon>
        <taxon>Micrococcales</taxon>
        <taxon>Dermacoccaceae</taxon>
        <taxon>Rudaeicoccus</taxon>
    </lineage>
</organism>
<reference evidence="1 2" key="1">
    <citation type="submission" date="2019-06" db="EMBL/GenBank/DDBJ databases">
        <title>Sequencing the genomes of 1000 actinobacteria strains.</title>
        <authorList>
            <person name="Klenk H.-P."/>
        </authorList>
    </citation>
    <scope>NUCLEOTIDE SEQUENCE [LARGE SCALE GENOMIC DNA]</scope>
    <source>
        <strain evidence="1 2">DSM 19560</strain>
    </source>
</reference>
<proteinExistence type="predicted"/>
<sequence length="148" mass="16008">MNTRGRRLGVMAVIVVLIYVGWCGWTGRLSAGPKGLLHPVGAYWVTQDLRLTCLEPGASGRSGKIRVSFNSDDEDEQVSVVAFDGKRVTLRGTLRHNVVHSDQPSNAGFGDLAVTWPVGYAGQPVFDGNRQLNDCSSPLAPATRWSRG</sequence>
<dbReference type="AlphaFoldDB" id="A0A561E2Y4"/>
<protein>
    <submittedName>
        <fullName evidence="1">Uncharacterized protein</fullName>
    </submittedName>
</protein>
<dbReference type="Proteomes" id="UP000318297">
    <property type="component" value="Unassembled WGS sequence"/>
</dbReference>
<accession>A0A561E2Y4</accession>